<evidence type="ECO:0000313" key="3">
    <source>
        <dbReference type="Proteomes" id="UP000634136"/>
    </source>
</evidence>
<feature type="region of interest" description="Disordered" evidence="1">
    <location>
        <begin position="27"/>
        <end position="54"/>
    </location>
</feature>
<proteinExistence type="predicted"/>
<comment type="caution">
    <text evidence="2">The sequence shown here is derived from an EMBL/GenBank/DDBJ whole genome shotgun (WGS) entry which is preliminary data.</text>
</comment>
<feature type="compositionally biased region" description="Basic and acidic residues" evidence="1">
    <location>
        <begin position="29"/>
        <end position="48"/>
    </location>
</feature>
<name>A0A834SQ08_9FABA</name>
<dbReference type="AlphaFoldDB" id="A0A834SQ08"/>
<evidence type="ECO:0000313" key="2">
    <source>
        <dbReference type="EMBL" id="KAF7807567.1"/>
    </source>
</evidence>
<keyword evidence="3" id="KW-1185">Reference proteome</keyword>
<dbReference type="Proteomes" id="UP000634136">
    <property type="component" value="Unassembled WGS sequence"/>
</dbReference>
<organism evidence="2 3">
    <name type="scientific">Senna tora</name>
    <dbReference type="NCBI Taxonomy" id="362788"/>
    <lineage>
        <taxon>Eukaryota</taxon>
        <taxon>Viridiplantae</taxon>
        <taxon>Streptophyta</taxon>
        <taxon>Embryophyta</taxon>
        <taxon>Tracheophyta</taxon>
        <taxon>Spermatophyta</taxon>
        <taxon>Magnoliopsida</taxon>
        <taxon>eudicotyledons</taxon>
        <taxon>Gunneridae</taxon>
        <taxon>Pentapetalae</taxon>
        <taxon>rosids</taxon>
        <taxon>fabids</taxon>
        <taxon>Fabales</taxon>
        <taxon>Fabaceae</taxon>
        <taxon>Caesalpinioideae</taxon>
        <taxon>Cassia clade</taxon>
        <taxon>Senna</taxon>
    </lineage>
</organism>
<evidence type="ECO:0000256" key="1">
    <source>
        <dbReference type="SAM" id="MobiDB-lite"/>
    </source>
</evidence>
<protein>
    <submittedName>
        <fullName evidence="2">Uncharacterized protein</fullName>
    </submittedName>
</protein>
<accession>A0A834SQ08</accession>
<sequence length="54" mass="6252">MRDQKGRREDDSAARLHVVRRPLSASWRRGGEVREAKTREMGQRVRDESETEGG</sequence>
<gene>
    <name evidence="2" type="ORF">G2W53_039728</name>
</gene>
<reference evidence="2" key="1">
    <citation type="submission" date="2020-09" db="EMBL/GenBank/DDBJ databases">
        <title>Genome-Enabled Discovery of Anthraquinone Biosynthesis in Senna tora.</title>
        <authorList>
            <person name="Kang S.-H."/>
            <person name="Pandey R.P."/>
            <person name="Lee C.-M."/>
            <person name="Sim J.-S."/>
            <person name="Jeong J.-T."/>
            <person name="Choi B.-S."/>
            <person name="Jung M."/>
            <person name="Ginzburg D."/>
            <person name="Zhao K."/>
            <person name="Won S.Y."/>
            <person name="Oh T.-J."/>
            <person name="Yu Y."/>
            <person name="Kim N.-H."/>
            <person name="Lee O.R."/>
            <person name="Lee T.-H."/>
            <person name="Bashyal P."/>
            <person name="Kim T.-S."/>
            <person name="Lee W.-H."/>
            <person name="Kawkins C."/>
            <person name="Kim C.-K."/>
            <person name="Kim J.S."/>
            <person name="Ahn B.O."/>
            <person name="Rhee S.Y."/>
            <person name="Sohng J.K."/>
        </authorList>
    </citation>
    <scope>NUCLEOTIDE SEQUENCE</scope>
    <source>
        <tissue evidence="2">Leaf</tissue>
    </source>
</reference>
<dbReference type="EMBL" id="JAAIUW010000012">
    <property type="protein sequence ID" value="KAF7807567.1"/>
    <property type="molecule type" value="Genomic_DNA"/>
</dbReference>